<dbReference type="STRING" id="1484053.SAMN05444274_101649"/>
<accession>A0A1M4UD75</accession>
<gene>
    <name evidence="2" type="ORF">SAMN05444274_101649</name>
</gene>
<dbReference type="Gene3D" id="1.10.1040.10">
    <property type="entry name" value="N-(1-d-carboxylethyl)-l-norvaline Dehydrogenase, domain 2"/>
    <property type="match status" value="1"/>
</dbReference>
<feature type="domain" description="Mannitol dehydrogenase C-terminal" evidence="1">
    <location>
        <begin position="34"/>
        <end position="176"/>
    </location>
</feature>
<evidence type="ECO:0000313" key="2">
    <source>
        <dbReference type="EMBL" id="SHE54689.1"/>
    </source>
</evidence>
<name>A0A1M4UD75_9BACT</name>
<sequence>MIVFAEPNNTLIIDRKGFKSAIPGIKGLAPKDNIKACVDRNAFIHNLGYATAAYYGHFLHPDAVYLYEVLNYSEVLLFTRAVMLQSAAILKAAYAGDFTKADLEAHIDDLIYRFRNKALGDTIFQVGQDLPRKLAPNDRFIGIIRLAQKQQKPYDKVLQAMAYAFFFRATDENRNRPASDLLFDNYLSKGIEFTLREVCRFDPERDRQVTSRSRHYFDEIAGTRSFNSRSGQV</sequence>
<evidence type="ECO:0000313" key="3">
    <source>
        <dbReference type="Proteomes" id="UP000184164"/>
    </source>
</evidence>
<dbReference type="InterPro" id="IPR008927">
    <property type="entry name" value="6-PGluconate_DH-like_C_sf"/>
</dbReference>
<dbReference type="Proteomes" id="UP000184164">
    <property type="component" value="Unassembled WGS sequence"/>
</dbReference>
<dbReference type="SUPFAM" id="SSF48179">
    <property type="entry name" value="6-phosphogluconate dehydrogenase C-terminal domain-like"/>
    <property type="match status" value="1"/>
</dbReference>
<evidence type="ECO:0000259" key="1">
    <source>
        <dbReference type="Pfam" id="PF08125"/>
    </source>
</evidence>
<dbReference type="PANTHER" id="PTHR30524:SF0">
    <property type="entry name" value="ALTRONATE OXIDOREDUCTASE-RELATED"/>
    <property type="match status" value="1"/>
</dbReference>
<dbReference type="GO" id="GO:0019592">
    <property type="term" value="P:mannitol catabolic process"/>
    <property type="evidence" value="ECO:0007669"/>
    <property type="project" value="TreeGrafter"/>
</dbReference>
<dbReference type="InterPro" id="IPR013328">
    <property type="entry name" value="6PGD_dom2"/>
</dbReference>
<dbReference type="EMBL" id="FQUM01000001">
    <property type="protein sequence ID" value="SHE54689.1"/>
    <property type="molecule type" value="Genomic_DNA"/>
</dbReference>
<dbReference type="GO" id="GO:0008926">
    <property type="term" value="F:mannitol-1-phosphate 5-dehydrogenase activity"/>
    <property type="evidence" value="ECO:0007669"/>
    <property type="project" value="TreeGrafter"/>
</dbReference>
<protein>
    <submittedName>
        <fullName evidence="2">Mannitol dehydrogenase C-terminal domain-containing protein</fullName>
    </submittedName>
</protein>
<reference evidence="3" key="1">
    <citation type="submission" date="2016-11" db="EMBL/GenBank/DDBJ databases">
        <authorList>
            <person name="Varghese N."/>
            <person name="Submissions S."/>
        </authorList>
    </citation>
    <scope>NUCLEOTIDE SEQUENCE [LARGE SCALE GENOMIC DNA]</scope>
    <source>
        <strain evidence="3">DSM 26910</strain>
    </source>
</reference>
<dbReference type="RefSeq" id="WP_072998798.1">
    <property type="nucleotide sequence ID" value="NZ_FQUM01000001.1"/>
</dbReference>
<dbReference type="GO" id="GO:0005829">
    <property type="term" value="C:cytosol"/>
    <property type="evidence" value="ECO:0007669"/>
    <property type="project" value="TreeGrafter"/>
</dbReference>
<dbReference type="OrthoDB" id="271711at2"/>
<dbReference type="Pfam" id="PF08125">
    <property type="entry name" value="Mannitol_dh_C"/>
    <property type="match status" value="1"/>
</dbReference>
<organism evidence="2 3">
    <name type="scientific">Mariniphaga anaerophila</name>
    <dbReference type="NCBI Taxonomy" id="1484053"/>
    <lineage>
        <taxon>Bacteria</taxon>
        <taxon>Pseudomonadati</taxon>
        <taxon>Bacteroidota</taxon>
        <taxon>Bacteroidia</taxon>
        <taxon>Marinilabiliales</taxon>
        <taxon>Prolixibacteraceae</taxon>
        <taxon>Mariniphaga</taxon>
    </lineage>
</organism>
<dbReference type="InterPro" id="IPR013118">
    <property type="entry name" value="Mannitol_DH_C"/>
</dbReference>
<keyword evidence="3" id="KW-1185">Reference proteome</keyword>
<dbReference type="PANTHER" id="PTHR30524">
    <property type="entry name" value="MANNITOL-1-PHOSPHATE 5-DEHYDROGENASE"/>
    <property type="match status" value="1"/>
</dbReference>
<proteinExistence type="predicted"/>
<dbReference type="AlphaFoldDB" id="A0A1M4UD75"/>